<keyword evidence="2" id="KW-1185">Reference proteome</keyword>
<reference evidence="1 2" key="2">
    <citation type="journal article" date="2022" name="Mol. Ecol. Resour.">
        <title>The genomes of chicory, endive, great burdock and yacon provide insights into Asteraceae paleo-polyploidization history and plant inulin production.</title>
        <authorList>
            <person name="Fan W."/>
            <person name="Wang S."/>
            <person name="Wang H."/>
            <person name="Wang A."/>
            <person name="Jiang F."/>
            <person name="Liu H."/>
            <person name="Zhao H."/>
            <person name="Xu D."/>
            <person name="Zhang Y."/>
        </authorList>
    </citation>
    <scope>NUCLEOTIDE SEQUENCE [LARGE SCALE GENOMIC DNA]</scope>
    <source>
        <strain evidence="2">cv. Punajuju</strain>
        <tissue evidence="1">Leaves</tissue>
    </source>
</reference>
<proteinExistence type="predicted"/>
<organism evidence="1 2">
    <name type="scientific">Cichorium intybus</name>
    <name type="common">Chicory</name>
    <dbReference type="NCBI Taxonomy" id="13427"/>
    <lineage>
        <taxon>Eukaryota</taxon>
        <taxon>Viridiplantae</taxon>
        <taxon>Streptophyta</taxon>
        <taxon>Embryophyta</taxon>
        <taxon>Tracheophyta</taxon>
        <taxon>Spermatophyta</taxon>
        <taxon>Magnoliopsida</taxon>
        <taxon>eudicotyledons</taxon>
        <taxon>Gunneridae</taxon>
        <taxon>Pentapetalae</taxon>
        <taxon>asterids</taxon>
        <taxon>campanulids</taxon>
        <taxon>Asterales</taxon>
        <taxon>Asteraceae</taxon>
        <taxon>Cichorioideae</taxon>
        <taxon>Cichorieae</taxon>
        <taxon>Cichoriinae</taxon>
        <taxon>Cichorium</taxon>
    </lineage>
</organism>
<dbReference type="Proteomes" id="UP001055811">
    <property type="component" value="Linkage Group LG01"/>
</dbReference>
<sequence>MSVGKRLSGKIIVRSELGTYGQVLKRTRVGVEDSSRAPTIESTGSAFESGVGLDVTIVDELCKSDTLSLFVTKKSTELEFYPFPYKRSTCIRDGHIITIRESADDIVVWCKGIHVGSEYYERIWDHLLGGATSIVVGTTYAMGLLVLVVGTTYSVGPLLKREYEAEINDVVNYNQVVQVEMTARHDEYTLMLLNWGFMR</sequence>
<evidence type="ECO:0000313" key="2">
    <source>
        <dbReference type="Proteomes" id="UP001055811"/>
    </source>
</evidence>
<dbReference type="EMBL" id="CM042009">
    <property type="protein sequence ID" value="KAI3789302.1"/>
    <property type="molecule type" value="Genomic_DNA"/>
</dbReference>
<gene>
    <name evidence="1" type="ORF">L2E82_02095</name>
</gene>
<evidence type="ECO:0000313" key="1">
    <source>
        <dbReference type="EMBL" id="KAI3789302.1"/>
    </source>
</evidence>
<comment type="caution">
    <text evidence="1">The sequence shown here is derived from an EMBL/GenBank/DDBJ whole genome shotgun (WGS) entry which is preliminary data.</text>
</comment>
<accession>A0ACB9H184</accession>
<name>A0ACB9H184_CICIN</name>
<protein>
    <submittedName>
        <fullName evidence="1">Uncharacterized protein</fullName>
    </submittedName>
</protein>
<reference evidence="2" key="1">
    <citation type="journal article" date="2022" name="Mol. Ecol. Resour.">
        <title>The genomes of chicory, endive, great burdock and yacon provide insights into Asteraceae palaeo-polyploidization history and plant inulin production.</title>
        <authorList>
            <person name="Fan W."/>
            <person name="Wang S."/>
            <person name="Wang H."/>
            <person name="Wang A."/>
            <person name="Jiang F."/>
            <person name="Liu H."/>
            <person name="Zhao H."/>
            <person name="Xu D."/>
            <person name="Zhang Y."/>
        </authorList>
    </citation>
    <scope>NUCLEOTIDE SEQUENCE [LARGE SCALE GENOMIC DNA]</scope>
    <source>
        <strain evidence="2">cv. Punajuju</strain>
    </source>
</reference>